<dbReference type="InterPro" id="IPR000700">
    <property type="entry name" value="PAS-assoc_C"/>
</dbReference>
<evidence type="ECO:0000256" key="2">
    <source>
        <dbReference type="ARBA" id="ARBA00022729"/>
    </source>
</evidence>
<dbReference type="Proteomes" id="UP000613768">
    <property type="component" value="Unassembled WGS sequence"/>
</dbReference>
<evidence type="ECO:0000256" key="1">
    <source>
        <dbReference type="ARBA" id="ARBA00010062"/>
    </source>
</evidence>
<name>A0AAW3ZI74_9GAMM</name>
<keyword evidence="2" id="KW-0732">Signal</keyword>
<dbReference type="CDD" id="cd01949">
    <property type="entry name" value="GGDEF"/>
    <property type="match status" value="1"/>
</dbReference>
<dbReference type="InterPro" id="IPR028082">
    <property type="entry name" value="Peripla_BP_I"/>
</dbReference>
<dbReference type="RefSeq" id="WP_192028040.1">
    <property type="nucleotide sequence ID" value="NZ_JACYTR010000004.1"/>
</dbReference>
<feature type="domain" description="GGDEF" evidence="5">
    <location>
        <begin position="554"/>
        <end position="687"/>
    </location>
</feature>
<dbReference type="Gene3D" id="3.30.450.20">
    <property type="entry name" value="PAS domain"/>
    <property type="match status" value="1"/>
</dbReference>
<evidence type="ECO:0000313" key="7">
    <source>
        <dbReference type="Proteomes" id="UP000613768"/>
    </source>
</evidence>
<feature type="domain" description="EAL" evidence="4">
    <location>
        <begin position="696"/>
        <end position="951"/>
    </location>
</feature>
<dbReference type="SUPFAM" id="SSF55073">
    <property type="entry name" value="Nucleotide cyclase"/>
    <property type="match status" value="1"/>
</dbReference>
<dbReference type="Pfam" id="PF13426">
    <property type="entry name" value="PAS_9"/>
    <property type="match status" value="1"/>
</dbReference>
<comment type="similarity">
    <text evidence="1">Belongs to the leucine-binding protein family.</text>
</comment>
<dbReference type="Pfam" id="PF00563">
    <property type="entry name" value="EAL"/>
    <property type="match status" value="1"/>
</dbReference>
<keyword evidence="7" id="KW-1185">Reference proteome</keyword>
<dbReference type="AlphaFoldDB" id="A0AAW3ZI74"/>
<dbReference type="Gene3D" id="3.20.20.450">
    <property type="entry name" value="EAL domain"/>
    <property type="match status" value="1"/>
</dbReference>
<dbReference type="SUPFAM" id="SSF55785">
    <property type="entry name" value="PYP-like sensor domain (PAS domain)"/>
    <property type="match status" value="1"/>
</dbReference>
<dbReference type="InterPro" id="IPR052155">
    <property type="entry name" value="Biofilm_reg_signaling"/>
</dbReference>
<dbReference type="CDD" id="cd00130">
    <property type="entry name" value="PAS"/>
    <property type="match status" value="1"/>
</dbReference>
<dbReference type="PROSITE" id="PS50887">
    <property type="entry name" value="GGDEF"/>
    <property type="match status" value="1"/>
</dbReference>
<dbReference type="SMART" id="SM00267">
    <property type="entry name" value="GGDEF"/>
    <property type="match status" value="1"/>
</dbReference>
<dbReference type="Gene3D" id="3.30.70.270">
    <property type="match status" value="1"/>
</dbReference>
<dbReference type="InterPro" id="IPR000160">
    <property type="entry name" value="GGDEF_dom"/>
</dbReference>
<dbReference type="Gene3D" id="3.40.50.2300">
    <property type="match status" value="2"/>
</dbReference>
<dbReference type="SMART" id="SM00052">
    <property type="entry name" value="EAL"/>
    <property type="match status" value="1"/>
</dbReference>
<dbReference type="PROSITE" id="PS50883">
    <property type="entry name" value="EAL"/>
    <property type="match status" value="1"/>
</dbReference>
<evidence type="ECO:0000259" key="3">
    <source>
        <dbReference type="PROSITE" id="PS50113"/>
    </source>
</evidence>
<dbReference type="SMART" id="SM00091">
    <property type="entry name" value="PAS"/>
    <property type="match status" value="1"/>
</dbReference>
<evidence type="ECO:0000259" key="4">
    <source>
        <dbReference type="PROSITE" id="PS50883"/>
    </source>
</evidence>
<dbReference type="PANTHER" id="PTHR44757:SF2">
    <property type="entry name" value="BIOFILM ARCHITECTURE MAINTENANCE PROTEIN MBAA"/>
    <property type="match status" value="1"/>
</dbReference>
<dbReference type="InterPro" id="IPR028081">
    <property type="entry name" value="Leu-bd"/>
</dbReference>
<dbReference type="CDD" id="cd01948">
    <property type="entry name" value="EAL"/>
    <property type="match status" value="1"/>
</dbReference>
<proteinExistence type="inferred from homology"/>
<dbReference type="InterPro" id="IPR035919">
    <property type="entry name" value="EAL_sf"/>
</dbReference>
<feature type="domain" description="PAC" evidence="3">
    <location>
        <begin position="473"/>
        <end position="523"/>
    </location>
</feature>
<dbReference type="InterPro" id="IPR029787">
    <property type="entry name" value="Nucleotide_cyclase"/>
</dbReference>
<sequence>MSASERQVALGLMAPLTGVASIYGADIVRSTQIACAEVNAAGGVLGRPLELLVEDDQSQPAAAVGAARHLVQRRGCAGLIGNLLSNVRIAVADEVSSTLRVPYLNFSFYEGSISDRHFFHFAALPNQQIEPLMDWLTRHQGRRIFFAGHNYEWPRGSIDVARSELDALGGDVRGERYLEFDPDDAQLDALLNEVARSGAEVLMPFLAGRDQIRLLKRFAERGLGQRIQIAACHLDEVMLSHVPTTARGGLLACNSWFMGVEGPLQRRLLEQLAAAPGVDRLWPEGNGIMSHFGEATWICVHAYAEAARLAGSTAAEAICAALPRIRIAAAQGPVWLDPDTRHAYVNIYLARSDAEGRFSIIEKFPTRAPKIPTRHALATRPATDRPTHFAQTKLLVEDAAGILAVADTPIIACAHNGVIRLANAAACELFGYHEGELDELPLERLLPPHLRGPHRGLMARFVESGETRRAMAERREIVGYRRDGSFVPLEVAIARHDSESSQLLVATLRDISTRKRTEDQLRWHADHDALTALPNRRLIRERLSTALRRQHRLGAVGLLLVNLDGFKLINDSYGSAIGNRVLSLVAQRLLELCPAGDTIGRLSGDEFIVLSEDLSSSEQAVQLAEHIITSMSEELLIDDLPLHLTTSVGIALDDADLDQADDLLRAADTAMHEAKLSSAGSCLVYSSMLAERTRQRMQISQGLHRAIAKGELSLRLQPIVNPTNGHIVAAELLLRWHPATGEVPPAVFIPIAEATGTIIGIGDWVFAQACEIEARWRQRWGDAAPAYLAVNLSPRQLNKSSIDGDFAAMIERSGARPERLQLEVTETALMADVEANLSVLRRLAALGMPIAVDDFGTGYSSLAQLTRMPVSVLKVDRAFVASLDQQPENRAVVHAIVSLGRALGLTLVAEGVETPAQLDEMLTQGCSLAQGYLFYRPMELDAFDRAIEQQLCERSTRA</sequence>
<dbReference type="InterPro" id="IPR043128">
    <property type="entry name" value="Rev_trsase/Diguanyl_cyclase"/>
</dbReference>
<protein>
    <submittedName>
        <fullName evidence="6">EAL domain-containing protein</fullName>
    </submittedName>
</protein>
<evidence type="ECO:0000313" key="6">
    <source>
        <dbReference type="EMBL" id="MBD8524687.1"/>
    </source>
</evidence>
<reference evidence="6 7" key="1">
    <citation type="submission" date="2020-09" db="EMBL/GenBank/DDBJ databases">
        <title>Pseudoxanthomonas sp. CAU 1598 isolated from sand of Yaerae Beach.</title>
        <authorList>
            <person name="Kim W."/>
        </authorList>
    </citation>
    <scope>NUCLEOTIDE SEQUENCE [LARGE SCALE GENOMIC DNA]</scope>
    <source>
        <strain evidence="6 7">CAU 1598</strain>
    </source>
</reference>
<dbReference type="InterPro" id="IPR000014">
    <property type="entry name" value="PAS"/>
</dbReference>
<evidence type="ECO:0000259" key="5">
    <source>
        <dbReference type="PROSITE" id="PS50887"/>
    </source>
</evidence>
<dbReference type="PANTHER" id="PTHR44757">
    <property type="entry name" value="DIGUANYLATE CYCLASE DGCP"/>
    <property type="match status" value="1"/>
</dbReference>
<dbReference type="Pfam" id="PF00990">
    <property type="entry name" value="GGDEF"/>
    <property type="match status" value="1"/>
</dbReference>
<dbReference type="NCBIfam" id="TIGR00254">
    <property type="entry name" value="GGDEF"/>
    <property type="match status" value="1"/>
</dbReference>
<accession>A0AAW3ZI74</accession>
<dbReference type="SUPFAM" id="SSF53822">
    <property type="entry name" value="Periplasmic binding protein-like I"/>
    <property type="match status" value="1"/>
</dbReference>
<comment type="caution">
    <text evidence="6">The sequence shown here is derived from an EMBL/GenBank/DDBJ whole genome shotgun (WGS) entry which is preliminary data.</text>
</comment>
<gene>
    <name evidence="6" type="ORF">IFO71_02940</name>
</gene>
<dbReference type="Pfam" id="PF13458">
    <property type="entry name" value="Peripla_BP_6"/>
    <property type="match status" value="1"/>
</dbReference>
<dbReference type="CDD" id="cd06331">
    <property type="entry name" value="PBP1_AmiC-like"/>
    <property type="match status" value="1"/>
</dbReference>
<dbReference type="SUPFAM" id="SSF141868">
    <property type="entry name" value="EAL domain-like"/>
    <property type="match status" value="1"/>
</dbReference>
<dbReference type="PROSITE" id="PS50113">
    <property type="entry name" value="PAC"/>
    <property type="match status" value="1"/>
</dbReference>
<organism evidence="6 7">
    <name type="scientific">Pseudomarimonas arenosa</name>
    <dbReference type="NCBI Taxonomy" id="2774145"/>
    <lineage>
        <taxon>Bacteria</taxon>
        <taxon>Pseudomonadati</taxon>
        <taxon>Pseudomonadota</taxon>
        <taxon>Gammaproteobacteria</taxon>
        <taxon>Lysobacterales</taxon>
        <taxon>Lysobacteraceae</taxon>
        <taxon>Pseudomarimonas</taxon>
    </lineage>
</organism>
<dbReference type="InterPro" id="IPR001633">
    <property type="entry name" value="EAL_dom"/>
</dbReference>
<dbReference type="NCBIfam" id="TIGR00229">
    <property type="entry name" value="sensory_box"/>
    <property type="match status" value="1"/>
</dbReference>
<dbReference type="InterPro" id="IPR035965">
    <property type="entry name" value="PAS-like_dom_sf"/>
</dbReference>
<dbReference type="EMBL" id="JACYTR010000004">
    <property type="protein sequence ID" value="MBD8524687.1"/>
    <property type="molecule type" value="Genomic_DNA"/>
</dbReference>